<accession>A0ABS5Y2R7</accession>
<evidence type="ECO:0000256" key="1">
    <source>
        <dbReference type="SAM" id="Coils"/>
    </source>
</evidence>
<comment type="caution">
    <text evidence="3">The sequence shown here is derived from an EMBL/GenBank/DDBJ whole genome shotgun (WGS) entry which is preliminary data.</text>
</comment>
<evidence type="ECO:0000256" key="2">
    <source>
        <dbReference type="SAM" id="MobiDB-lite"/>
    </source>
</evidence>
<proteinExistence type="predicted"/>
<feature type="region of interest" description="Disordered" evidence="2">
    <location>
        <begin position="83"/>
        <end position="105"/>
    </location>
</feature>
<organism evidence="3 4">
    <name type="scientific">Leptothoe kymatousa TAU-MAC 1615</name>
    <dbReference type="NCBI Taxonomy" id="2364775"/>
    <lineage>
        <taxon>Bacteria</taxon>
        <taxon>Bacillati</taxon>
        <taxon>Cyanobacteriota</taxon>
        <taxon>Cyanophyceae</taxon>
        <taxon>Nodosilineales</taxon>
        <taxon>Cymatolegaceae</taxon>
        <taxon>Leptothoe</taxon>
        <taxon>Leptothoe kymatousa</taxon>
    </lineage>
</organism>
<sequence length="314" mass="34969">MTNSATQFIPVSKLSAGTRRWQQTISGVTAVTLGFQGTVANATDVPLASVPADSATDIFVDRGFIEPVPAVVVPEGAASVQQPRFSPLGTVPEETIPVEAPPPDDSIRLFPIRHTGGSQILERARFKAPNGGGLGAWMSSSFLLKNDLQLRSNQPQPAVSLSVELLKHHRRELHRRSNAVESQLLNVQQLLSMPSYGNSFADRLLTEDEFYQSKLRKLQTLEAEIHTAIEQQDKILLEQLQHRLQRMDEDLRTLAQTRLQQHIEQAQGTSVSGLWQEPMYHSSLQWLMDHTHERHALKARQQTLAQTIVAMAVD</sequence>
<protein>
    <submittedName>
        <fullName evidence="3">Uncharacterized protein</fullName>
    </submittedName>
</protein>
<dbReference type="EMBL" id="JADOER010000004">
    <property type="protein sequence ID" value="MBT9311911.1"/>
    <property type="molecule type" value="Genomic_DNA"/>
</dbReference>
<dbReference type="RefSeq" id="WP_215617765.1">
    <property type="nucleotide sequence ID" value="NZ_JADOER010000004.1"/>
</dbReference>
<evidence type="ECO:0000313" key="3">
    <source>
        <dbReference type="EMBL" id="MBT9311911.1"/>
    </source>
</evidence>
<dbReference type="Proteomes" id="UP001196661">
    <property type="component" value="Unassembled WGS sequence"/>
</dbReference>
<gene>
    <name evidence="3" type="ORF">IXB28_06810</name>
</gene>
<name>A0ABS5Y2R7_9CYAN</name>
<reference evidence="3 4" key="1">
    <citation type="journal article" date="2021" name="Mar. Drugs">
        <title>Genome Reduction and Secondary Metabolism of the Marine Sponge-Associated Cyanobacterium Leptothoe.</title>
        <authorList>
            <person name="Konstantinou D."/>
            <person name="Popin R.V."/>
            <person name="Fewer D.P."/>
            <person name="Sivonen K."/>
            <person name="Gkelis S."/>
        </authorList>
    </citation>
    <scope>NUCLEOTIDE SEQUENCE [LARGE SCALE GENOMIC DNA]</scope>
    <source>
        <strain evidence="3 4">TAU-MAC 1615</strain>
    </source>
</reference>
<keyword evidence="1" id="KW-0175">Coiled coil</keyword>
<feature type="coiled-coil region" evidence="1">
    <location>
        <begin position="211"/>
        <end position="257"/>
    </location>
</feature>
<evidence type="ECO:0000313" key="4">
    <source>
        <dbReference type="Proteomes" id="UP001196661"/>
    </source>
</evidence>
<keyword evidence="4" id="KW-1185">Reference proteome</keyword>